<keyword evidence="2" id="KW-1185">Reference proteome</keyword>
<reference evidence="1" key="1">
    <citation type="journal article" date="2014" name="Int. J. Syst. Evol. Microbiol.">
        <title>Complete genome sequence of Corynebacterium casei LMG S-19264T (=DSM 44701T), isolated from a smear-ripened cheese.</title>
        <authorList>
            <consortium name="US DOE Joint Genome Institute (JGI-PGF)"/>
            <person name="Walter F."/>
            <person name="Albersmeier A."/>
            <person name="Kalinowski J."/>
            <person name="Ruckert C."/>
        </authorList>
    </citation>
    <scope>NUCLEOTIDE SEQUENCE</scope>
    <source>
        <strain evidence="1">JCM 4403</strain>
    </source>
</reference>
<gene>
    <name evidence="1" type="ORF">GCM10010280_04800</name>
</gene>
<reference evidence="1" key="2">
    <citation type="submission" date="2020-09" db="EMBL/GenBank/DDBJ databases">
        <authorList>
            <person name="Sun Q."/>
            <person name="Ohkuma M."/>
        </authorList>
    </citation>
    <scope>NUCLEOTIDE SEQUENCE</scope>
    <source>
        <strain evidence="1">JCM 4403</strain>
    </source>
</reference>
<dbReference type="AlphaFoldDB" id="A0A918ETW2"/>
<organism evidence="1 2">
    <name type="scientific">Streptomyces pilosus</name>
    <dbReference type="NCBI Taxonomy" id="28893"/>
    <lineage>
        <taxon>Bacteria</taxon>
        <taxon>Bacillati</taxon>
        <taxon>Actinomycetota</taxon>
        <taxon>Actinomycetes</taxon>
        <taxon>Kitasatosporales</taxon>
        <taxon>Streptomycetaceae</taxon>
        <taxon>Streptomyces</taxon>
    </lineage>
</organism>
<name>A0A918ETW2_9ACTN</name>
<proteinExistence type="predicted"/>
<evidence type="ECO:0000313" key="1">
    <source>
        <dbReference type="EMBL" id="GGQ61692.1"/>
    </source>
</evidence>
<comment type="caution">
    <text evidence="1">The sequence shown here is derived from an EMBL/GenBank/DDBJ whole genome shotgun (WGS) entry which is preliminary data.</text>
</comment>
<evidence type="ECO:0000313" key="2">
    <source>
        <dbReference type="Proteomes" id="UP000656732"/>
    </source>
</evidence>
<protein>
    <submittedName>
        <fullName evidence="1">Uncharacterized protein</fullName>
    </submittedName>
</protein>
<dbReference type="Proteomes" id="UP000656732">
    <property type="component" value="Unassembled WGS sequence"/>
</dbReference>
<dbReference type="EMBL" id="BMTU01000001">
    <property type="protein sequence ID" value="GGQ61692.1"/>
    <property type="molecule type" value="Genomic_DNA"/>
</dbReference>
<sequence>MARVRAVVRKVMGRAPIAAVGAADGTILVIKVGGGIVRGDEGRP</sequence>
<accession>A0A918ETW2</accession>